<dbReference type="GO" id="GO:0046872">
    <property type="term" value="F:metal ion binding"/>
    <property type="evidence" value="ECO:0007669"/>
    <property type="project" value="UniProtKB-KW"/>
</dbReference>
<proteinExistence type="inferred from homology"/>
<dbReference type="PANTHER" id="PTHR33099">
    <property type="entry name" value="FE2OG DIOXYGENASE DOMAIN-CONTAINING PROTEIN"/>
    <property type="match status" value="1"/>
</dbReference>
<evidence type="ECO:0000313" key="5">
    <source>
        <dbReference type="Proteomes" id="UP000054383"/>
    </source>
</evidence>
<dbReference type="STRING" id="28573.A0A0U1LM72"/>
<reference evidence="4 5" key="1">
    <citation type="submission" date="2015-04" db="EMBL/GenBank/DDBJ databases">
        <authorList>
            <person name="Syromyatnikov M.Y."/>
            <person name="Popov V.N."/>
        </authorList>
    </citation>
    <scope>NUCLEOTIDE SEQUENCE [LARGE SCALE GENOMIC DNA]</scope>
    <source>
        <strain evidence="4">WF-38-12</strain>
    </source>
</reference>
<dbReference type="Pfam" id="PF13640">
    <property type="entry name" value="2OG-FeII_Oxy_3"/>
    <property type="match status" value="1"/>
</dbReference>
<dbReference type="Proteomes" id="UP000054383">
    <property type="component" value="Unassembled WGS sequence"/>
</dbReference>
<keyword evidence="5" id="KW-1185">Reference proteome</keyword>
<dbReference type="AlphaFoldDB" id="A0A0U1LM72"/>
<keyword evidence="1" id="KW-0479">Metal-binding</keyword>
<accession>A0A0U1LM72</accession>
<dbReference type="OMA" id="GFFCSHA"/>
<feature type="compositionally biased region" description="Basic and acidic residues" evidence="2">
    <location>
        <begin position="445"/>
        <end position="459"/>
    </location>
</feature>
<gene>
    <name evidence="4" type="ORF">PISL3812_01258</name>
</gene>
<dbReference type="InterPro" id="IPR044862">
    <property type="entry name" value="Pro_4_hyd_alph_FE2OG_OXY"/>
</dbReference>
<feature type="domain" description="Fe2OG dioxygenase" evidence="3">
    <location>
        <begin position="155"/>
        <end position="251"/>
    </location>
</feature>
<dbReference type="EMBL" id="CVMT01000001">
    <property type="protein sequence ID" value="CRG83902.1"/>
    <property type="molecule type" value="Genomic_DNA"/>
</dbReference>
<keyword evidence="1" id="KW-0560">Oxidoreductase</keyword>
<protein>
    <recommendedName>
        <fullName evidence="3">Fe2OG dioxygenase domain-containing protein</fullName>
    </recommendedName>
</protein>
<feature type="region of interest" description="Disordered" evidence="2">
    <location>
        <begin position="425"/>
        <end position="466"/>
    </location>
</feature>
<evidence type="ECO:0000259" key="3">
    <source>
        <dbReference type="PROSITE" id="PS51471"/>
    </source>
</evidence>
<evidence type="ECO:0000256" key="1">
    <source>
        <dbReference type="RuleBase" id="RU003682"/>
    </source>
</evidence>
<organism evidence="4 5">
    <name type="scientific">Talaromyces islandicus</name>
    <name type="common">Penicillium islandicum</name>
    <dbReference type="NCBI Taxonomy" id="28573"/>
    <lineage>
        <taxon>Eukaryota</taxon>
        <taxon>Fungi</taxon>
        <taxon>Dikarya</taxon>
        <taxon>Ascomycota</taxon>
        <taxon>Pezizomycotina</taxon>
        <taxon>Eurotiomycetes</taxon>
        <taxon>Eurotiomycetidae</taxon>
        <taxon>Eurotiales</taxon>
        <taxon>Trichocomaceae</taxon>
        <taxon>Talaromyces</taxon>
        <taxon>Talaromyces sect. Islandici</taxon>
    </lineage>
</organism>
<feature type="compositionally biased region" description="Acidic residues" evidence="2">
    <location>
        <begin position="425"/>
        <end position="439"/>
    </location>
</feature>
<dbReference type="InterPro" id="IPR005123">
    <property type="entry name" value="Oxoglu/Fe-dep_dioxygenase_dom"/>
</dbReference>
<dbReference type="PROSITE" id="PS51471">
    <property type="entry name" value="FE2OG_OXY"/>
    <property type="match status" value="1"/>
</dbReference>
<dbReference type="Gene3D" id="2.60.120.620">
    <property type="entry name" value="q2cbj1_9rhob like domain"/>
    <property type="match status" value="1"/>
</dbReference>
<sequence>MSQIDRLSELICTQQSKTSFTCGGSIAVRTDKNDPDVSWVANPTEPIHSRPINIFWASKDKAEVNNVTLPIDGDGESDEKSKLRKLVGDCSPASFGRGLTDVLDETYRRAGKMNLEDFASSFQPADFGLIQHIEQTLLPSVLSNKENSFQAKGLIAELYKLNVYSGPSGHFKAHVDTPRSGSQIGSLVVSLPSKFSGGSLIVRHGAEQVDFDWAATSGSHVQWAAFYSDCEHEITKVTDGHRITLTYNLHAVDLVGGVLLANPVIDPKTLPLYGLIESLMRSTEIAKGKRIGIYCSHAYAHTSNIAKKRLPHHLKGSDLILYAISKHLGYSVSVLPVLDYDRGFDVVGTRLHPHRNIVNELDDEEEDRYLNEIEPYWDHRRVSNIIWLNNHHHGEGALSYATYGNQPSLGWVYSHAVIIVSDEGDGVTEVSETDSEEGIGSENDIGSRRDIGFRRKISSDEDTDSE</sequence>
<dbReference type="PANTHER" id="PTHR33099:SF7">
    <property type="entry name" value="MYND-TYPE DOMAIN-CONTAINING PROTEIN"/>
    <property type="match status" value="1"/>
</dbReference>
<evidence type="ECO:0000256" key="2">
    <source>
        <dbReference type="SAM" id="MobiDB-lite"/>
    </source>
</evidence>
<name>A0A0U1LM72_TALIS</name>
<evidence type="ECO:0000313" key="4">
    <source>
        <dbReference type="EMBL" id="CRG83902.1"/>
    </source>
</evidence>
<dbReference type="GO" id="GO:0016491">
    <property type="term" value="F:oxidoreductase activity"/>
    <property type="evidence" value="ECO:0007669"/>
    <property type="project" value="UniProtKB-KW"/>
</dbReference>
<dbReference type="OrthoDB" id="27483at2759"/>
<keyword evidence="1" id="KW-0408">Iron</keyword>
<comment type="similarity">
    <text evidence="1">Belongs to the iron/ascorbate-dependent oxidoreductase family.</text>
</comment>